<dbReference type="InterPro" id="IPR021860">
    <property type="entry name" value="Peptidase_S12_Pab87-rel_C"/>
</dbReference>
<reference evidence="6 7" key="1">
    <citation type="submission" date="2020-09" db="EMBL/GenBank/DDBJ databases">
        <authorList>
            <person name="Kim M.K."/>
        </authorList>
    </citation>
    <scope>NUCLEOTIDE SEQUENCE [LARGE SCALE GENOMIC DNA]</scope>
    <source>
        <strain evidence="6 7">BT189</strain>
    </source>
</reference>
<gene>
    <name evidence="6" type="ORF">IC234_11715</name>
</gene>
<comment type="subcellular location">
    <subcellularLocation>
        <location evidence="1">Membrane</location>
    </subcellularLocation>
</comment>
<dbReference type="Pfam" id="PF00144">
    <property type="entry name" value="Beta-lactamase"/>
    <property type="match status" value="1"/>
</dbReference>
<dbReference type="SUPFAM" id="SSF56601">
    <property type="entry name" value="beta-lactamase/transpeptidase-like"/>
    <property type="match status" value="1"/>
</dbReference>
<comment type="caution">
    <text evidence="6">The sequence shown here is derived from an EMBL/GenBank/DDBJ whole genome shotgun (WGS) entry which is preliminary data.</text>
</comment>
<dbReference type="PANTHER" id="PTHR46825:SF11">
    <property type="entry name" value="PENICILLIN-BINDING PROTEIN 4"/>
    <property type="match status" value="1"/>
</dbReference>
<evidence type="ECO:0000256" key="1">
    <source>
        <dbReference type="ARBA" id="ARBA00004370"/>
    </source>
</evidence>
<protein>
    <submittedName>
        <fullName evidence="6">Serine hydrolase</fullName>
    </submittedName>
</protein>
<sequence length="477" mass="51290">MKKTFYLHVARSGVFFLGLLGAAGVLAQPTAHAQPATAAAPAPALAQQLDDFVRQYEKSGRFSGTALVAGHGNILLQKGYGLANREQNRANSADTKFRIGSLTKQFTAALVLQLVDKGRLRLDGHVADYLPDYPQPAGGQITLHQLLTHTAGLPNYTAQPNFASAVMRTPHTPTQLVALFSTLPLEFAPGTQYHYSNSNYVLLGAIIEKVTGKPYAQVFQDNIAGPLKLKATSVDVWEPADARRAAGYETSPNGLVPAPALDMTVPYAAGAITSTAPDLYRWSQALDGNRVLSPASKKLLFTPLKNHYACGWIVYKAKIGAEADSTLTQEHNGRINGFSSYLVRVPQRQQVIVLLDNHGGEALAELRQGLLRILHHQPAVAAPVPSAPVAVDQATLGTYVGVYELAPTFRITVRQRDGRLFMQATGQSEFETEAVSPVLFAVKGVPAQVEFAKNATGQVARLILHQNGHAQPGAKIE</sequence>
<evidence type="ECO:0000259" key="5">
    <source>
        <dbReference type="Pfam" id="PF11954"/>
    </source>
</evidence>
<organism evidence="6 7">
    <name type="scientific">Hymenobacter armeniacus</name>
    <dbReference type="NCBI Taxonomy" id="2771358"/>
    <lineage>
        <taxon>Bacteria</taxon>
        <taxon>Pseudomonadati</taxon>
        <taxon>Bacteroidota</taxon>
        <taxon>Cytophagia</taxon>
        <taxon>Cytophagales</taxon>
        <taxon>Hymenobacteraceae</taxon>
        <taxon>Hymenobacter</taxon>
    </lineage>
</organism>
<dbReference type="InterPro" id="IPR012338">
    <property type="entry name" value="Beta-lactam/transpept-like"/>
</dbReference>
<keyword evidence="6" id="KW-0378">Hydrolase</keyword>
<dbReference type="InterPro" id="IPR001466">
    <property type="entry name" value="Beta-lactam-related"/>
</dbReference>
<dbReference type="PANTHER" id="PTHR46825">
    <property type="entry name" value="D-ALANYL-D-ALANINE-CARBOXYPEPTIDASE/ENDOPEPTIDASE AMPH"/>
    <property type="match status" value="1"/>
</dbReference>
<evidence type="ECO:0000256" key="3">
    <source>
        <dbReference type="SAM" id="SignalP"/>
    </source>
</evidence>
<dbReference type="RefSeq" id="WP_190924774.1">
    <property type="nucleotide sequence ID" value="NZ_JACXAC010000004.1"/>
</dbReference>
<dbReference type="EMBL" id="JACXAC010000004">
    <property type="protein sequence ID" value="MBD2722790.1"/>
    <property type="molecule type" value="Genomic_DNA"/>
</dbReference>
<dbReference type="Gene3D" id="3.40.710.10">
    <property type="entry name" value="DD-peptidase/beta-lactamase superfamily"/>
    <property type="match status" value="1"/>
</dbReference>
<keyword evidence="3" id="KW-0732">Signal</keyword>
<feature type="chain" id="PRO_5045563426" evidence="3">
    <location>
        <begin position="28"/>
        <end position="477"/>
    </location>
</feature>
<dbReference type="InterPro" id="IPR050491">
    <property type="entry name" value="AmpC-like"/>
</dbReference>
<dbReference type="Pfam" id="PF11954">
    <property type="entry name" value="DUF3471"/>
    <property type="match status" value="1"/>
</dbReference>
<accession>A0ABR8JS47</accession>
<proteinExistence type="predicted"/>
<evidence type="ECO:0000259" key="4">
    <source>
        <dbReference type="Pfam" id="PF00144"/>
    </source>
</evidence>
<keyword evidence="2" id="KW-0472">Membrane</keyword>
<dbReference type="Proteomes" id="UP000606003">
    <property type="component" value="Unassembled WGS sequence"/>
</dbReference>
<keyword evidence="7" id="KW-1185">Reference proteome</keyword>
<feature type="domain" description="Peptidase S12 Pab87-related C-terminal" evidence="5">
    <location>
        <begin position="389"/>
        <end position="465"/>
    </location>
</feature>
<evidence type="ECO:0000313" key="7">
    <source>
        <dbReference type="Proteomes" id="UP000606003"/>
    </source>
</evidence>
<feature type="signal peptide" evidence="3">
    <location>
        <begin position="1"/>
        <end position="27"/>
    </location>
</feature>
<feature type="domain" description="Beta-lactamase-related" evidence="4">
    <location>
        <begin position="49"/>
        <end position="361"/>
    </location>
</feature>
<dbReference type="GO" id="GO:0016787">
    <property type="term" value="F:hydrolase activity"/>
    <property type="evidence" value="ECO:0007669"/>
    <property type="project" value="UniProtKB-KW"/>
</dbReference>
<evidence type="ECO:0000313" key="6">
    <source>
        <dbReference type="EMBL" id="MBD2722790.1"/>
    </source>
</evidence>
<evidence type="ECO:0000256" key="2">
    <source>
        <dbReference type="ARBA" id="ARBA00023136"/>
    </source>
</evidence>
<name>A0ABR8JS47_9BACT</name>